<name>A0A0V0GJ07_SOLCH</name>
<organism evidence="1">
    <name type="scientific">Solanum chacoense</name>
    <name type="common">Chaco potato</name>
    <dbReference type="NCBI Taxonomy" id="4108"/>
    <lineage>
        <taxon>Eukaryota</taxon>
        <taxon>Viridiplantae</taxon>
        <taxon>Streptophyta</taxon>
        <taxon>Embryophyta</taxon>
        <taxon>Tracheophyta</taxon>
        <taxon>Spermatophyta</taxon>
        <taxon>Magnoliopsida</taxon>
        <taxon>eudicotyledons</taxon>
        <taxon>Gunneridae</taxon>
        <taxon>Pentapetalae</taxon>
        <taxon>asterids</taxon>
        <taxon>lamiids</taxon>
        <taxon>Solanales</taxon>
        <taxon>Solanaceae</taxon>
        <taxon>Solanoideae</taxon>
        <taxon>Solaneae</taxon>
        <taxon>Solanum</taxon>
    </lineage>
</organism>
<proteinExistence type="predicted"/>
<dbReference type="EMBL" id="GEDG01037286">
    <property type="protein sequence ID" value="JAP08223.1"/>
    <property type="molecule type" value="Transcribed_RNA"/>
</dbReference>
<feature type="non-terminal residue" evidence="1">
    <location>
        <position position="1"/>
    </location>
</feature>
<sequence length="63" mass="7215">LQETCKAWVEPSTKGGDMNKVGDRSREAITSFDELGPWKGDTDQLVFDDFSTNEVWNHPKTIW</sequence>
<protein>
    <submittedName>
        <fullName evidence="1">Putative ovule protein</fullName>
    </submittedName>
</protein>
<dbReference type="AlphaFoldDB" id="A0A0V0GJ07"/>
<evidence type="ECO:0000313" key="1">
    <source>
        <dbReference type="EMBL" id="JAP08223.1"/>
    </source>
</evidence>
<accession>A0A0V0GJ07</accession>
<reference evidence="1" key="1">
    <citation type="submission" date="2015-12" db="EMBL/GenBank/DDBJ databases">
        <title>Gene expression during late stages of embryo sac development: a critical building block for successful pollen-pistil interactions.</title>
        <authorList>
            <person name="Liu Y."/>
            <person name="Joly V."/>
            <person name="Sabar M."/>
            <person name="Matton D.P."/>
        </authorList>
    </citation>
    <scope>NUCLEOTIDE SEQUENCE</scope>
</reference>